<dbReference type="EMBL" id="JADIMA010000030">
    <property type="protein sequence ID" value="MBO8472567.1"/>
    <property type="molecule type" value="Genomic_DNA"/>
</dbReference>
<proteinExistence type="predicted"/>
<reference evidence="1" key="2">
    <citation type="journal article" date="2021" name="PeerJ">
        <title>Extensive microbial diversity within the chicken gut microbiome revealed by metagenomics and culture.</title>
        <authorList>
            <person name="Gilroy R."/>
            <person name="Ravi A."/>
            <person name="Getino M."/>
            <person name="Pursley I."/>
            <person name="Horton D.L."/>
            <person name="Alikhan N.F."/>
            <person name="Baker D."/>
            <person name="Gharbi K."/>
            <person name="Hall N."/>
            <person name="Watson M."/>
            <person name="Adriaenssens E.M."/>
            <person name="Foster-Nyarko E."/>
            <person name="Jarju S."/>
            <person name="Secka A."/>
            <person name="Antonio M."/>
            <person name="Oren A."/>
            <person name="Chaudhuri R.R."/>
            <person name="La Ragione R."/>
            <person name="Hildebrand F."/>
            <person name="Pallen M.J."/>
        </authorList>
    </citation>
    <scope>NUCLEOTIDE SEQUENCE</scope>
    <source>
        <strain evidence="1">B1-8020</strain>
    </source>
</reference>
<sequence length="81" mass="9290">MRNYADIRTYEELTASLNDLQREIGRKESMLASRYEDAKAFYSPSNMAAMIARQVMSSIDWVAIALKAVRKLKSALEEKKD</sequence>
<comment type="caution">
    <text evidence="1">The sequence shown here is derived from an EMBL/GenBank/DDBJ whole genome shotgun (WGS) entry which is preliminary data.</text>
</comment>
<dbReference type="Proteomes" id="UP000823604">
    <property type="component" value="Unassembled WGS sequence"/>
</dbReference>
<gene>
    <name evidence="1" type="ORF">IAB81_02925</name>
</gene>
<accession>A0A9D9IGU6</accession>
<protein>
    <submittedName>
        <fullName evidence="1">Uncharacterized protein</fullName>
    </submittedName>
</protein>
<reference evidence="1" key="1">
    <citation type="submission" date="2020-10" db="EMBL/GenBank/DDBJ databases">
        <authorList>
            <person name="Gilroy R."/>
        </authorList>
    </citation>
    <scope>NUCLEOTIDE SEQUENCE</scope>
    <source>
        <strain evidence="1">B1-8020</strain>
    </source>
</reference>
<evidence type="ECO:0000313" key="2">
    <source>
        <dbReference type="Proteomes" id="UP000823604"/>
    </source>
</evidence>
<organism evidence="1 2">
    <name type="scientific">Candidatus Merdivivens pullicola</name>
    <dbReference type="NCBI Taxonomy" id="2840872"/>
    <lineage>
        <taxon>Bacteria</taxon>
        <taxon>Pseudomonadati</taxon>
        <taxon>Bacteroidota</taxon>
        <taxon>Bacteroidia</taxon>
        <taxon>Bacteroidales</taxon>
        <taxon>Muribaculaceae</taxon>
        <taxon>Muribaculaceae incertae sedis</taxon>
        <taxon>Candidatus Merdivivens</taxon>
    </lineage>
</organism>
<evidence type="ECO:0000313" key="1">
    <source>
        <dbReference type="EMBL" id="MBO8472567.1"/>
    </source>
</evidence>
<dbReference type="AlphaFoldDB" id="A0A9D9IGU6"/>
<name>A0A9D9IGU6_9BACT</name>